<evidence type="ECO:0000256" key="1">
    <source>
        <dbReference type="SAM" id="MobiDB-lite"/>
    </source>
</evidence>
<dbReference type="OrthoDB" id="194440at2759"/>
<feature type="region of interest" description="Disordered" evidence="1">
    <location>
        <begin position="550"/>
        <end position="571"/>
    </location>
</feature>
<proteinExistence type="predicted"/>
<reference evidence="3 4" key="1">
    <citation type="submission" date="2019-01" db="EMBL/GenBank/DDBJ databases">
        <title>Nuclear Genome Assembly of the Microalgal Biofuel strain Nannochloropsis salina CCMP1776.</title>
        <authorList>
            <person name="Hovde B."/>
        </authorList>
    </citation>
    <scope>NUCLEOTIDE SEQUENCE [LARGE SCALE GENOMIC DNA]</scope>
    <source>
        <strain evidence="3 4">CCMP1776</strain>
    </source>
</reference>
<dbReference type="EMBL" id="SDOX01000155">
    <property type="protein sequence ID" value="TFJ80831.1"/>
    <property type="molecule type" value="Genomic_DNA"/>
</dbReference>
<evidence type="ECO:0000313" key="3">
    <source>
        <dbReference type="EMBL" id="TFJ80831.1"/>
    </source>
</evidence>
<keyword evidence="2" id="KW-0732">Signal</keyword>
<dbReference type="Proteomes" id="UP000355283">
    <property type="component" value="Unassembled WGS sequence"/>
</dbReference>
<sequence>MRFQYSSTMAVFLVLLLAMTVVVIEGGIRCDTTAQEREMLVEDALGSLRESEDFQVIQGTLTFNHRQIGNPAGRYGTVSFPTWSQPLGLCKSTTFNQTSPIPFSFCNIAFTLGPRDAIVWLGCTPPPAAYFSCLSFSPVAVGEDILCLGSGHQAPPAISILPPPQTLLSKIRSYVAFRFSPSVWFPAAELGDPANHMTLNSTGGPEDPFEKTTMVFSTGDRETARHVKRAFAKAGFPRSSSNLDVIPAELARFRERQETAFWVQDKSDAFAWQFRVSQFEDPEAAEAYFDQTWPVYFLRARPEYEKRGAKPIPRPEARPRGTGQDEAYLHPSLDKLEEEIIVAYASKGSKLSYRFPMDHIVPDIERCLTDPQYAPIFKPVPAWHFPGWPSCDWFSADALYTGLPDTTDLSALTFPTNRTFVVMGVNQPRLQKSIYSNLMLTAVAHFEDPAHSVNLTATELQGSASMFAPELEYSDDVWAYSFSRDCASGQLGLGGPLYCRTVTPSMINETEFLFVVERKYLELATKTGPAPAEVMPPLVLVFDKMEEEEDSMLGEGMREEDLSRPALRRRI</sequence>
<dbReference type="AlphaFoldDB" id="A0A4D9CNU0"/>
<keyword evidence="4" id="KW-1185">Reference proteome</keyword>
<feature type="chain" id="PRO_5020040995" evidence="2">
    <location>
        <begin position="27"/>
        <end position="571"/>
    </location>
</feature>
<organism evidence="3 4">
    <name type="scientific">Nannochloropsis salina CCMP1776</name>
    <dbReference type="NCBI Taxonomy" id="1027361"/>
    <lineage>
        <taxon>Eukaryota</taxon>
        <taxon>Sar</taxon>
        <taxon>Stramenopiles</taxon>
        <taxon>Ochrophyta</taxon>
        <taxon>Eustigmatophyceae</taxon>
        <taxon>Eustigmatales</taxon>
        <taxon>Monodopsidaceae</taxon>
        <taxon>Microchloropsis</taxon>
        <taxon>Microchloropsis salina</taxon>
    </lineage>
</organism>
<gene>
    <name evidence="3" type="ORF">NSK_007831</name>
</gene>
<feature type="signal peptide" evidence="2">
    <location>
        <begin position="1"/>
        <end position="26"/>
    </location>
</feature>
<evidence type="ECO:0000313" key="4">
    <source>
        <dbReference type="Proteomes" id="UP000355283"/>
    </source>
</evidence>
<evidence type="ECO:0000256" key="2">
    <source>
        <dbReference type="SAM" id="SignalP"/>
    </source>
</evidence>
<comment type="caution">
    <text evidence="3">The sequence shown here is derived from an EMBL/GenBank/DDBJ whole genome shotgun (WGS) entry which is preliminary data.</text>
</comment>
<accession>A0A4D9CNU0</accession>
<name>A0A4D9CNU0_9STRA</name>
<protein>
    <submittedName>
        <fullName evidence="3">Uncharacterized protein</fullName>
    </submittedName>
</protein>